<dbReference type="Proteomes" id="UP000663855">
    <property type="component" value="Unassembled WGS sequence"/>
</dbReference>
<sequence length="72" mass="7739">MSGLTPSDSNTSETAASISEAEDMKMFQAAKRNGRRNALGDLSEHLSQAEQGVSASEVDKMAPHFQSMSIKH</sequence>
<evidence type="ECO:0000256" key="1">
    <source>
        <dbReference type="SAM" id="MobiDB-lite"/>
    </source>
</evidence>
<evidence type="ECO:0000313" key="5">
    <source>
        <dbReference type="EMBL" id="CAF3832899.1"/>
    </source>
</evidence>
<dbReference type="Proteomes" id="UP000663834">
    <property type="component" value="Unassembled WGS sequence"/>
</dbReference>
<evidence type="ECO:0000313" key="8">
    <source>
        <dbReference type="Proteomes" id="UP000663824"/>
    </source>
</evidence>
<accession>A0A816PDE8</accession>
<dbReference type="AlphaFoldDB" id="A0A816PDE8"/>
<comment type="caution">
    <text evidence="4">The sequence shown here is derived from an EMBL/GenBank/DDBJ whole genome shotgun (WGS) entry which is preliminary data.</text>
</comment>
<dbReference type="EMBL" id="CAJNOW010018018">
    <property type="protein sequence ID" value="CAF1662314.1"/>
    <property type="molecule type" value="Genomic_DNA"/>
</dbReference>
<evidence type="ECO:0000313" key="4">
    <source>
        <dbReference type="EMBL" id="CAF2047560.1"/>
    </source>
</evidence>
<gene>
    <name evidence="5" type="ORF">BYL167_LOCUS4812</name>
    <name evidence="2" type="ORF">CJN711_LOCUS10491</name>
    <name evidence="7" type="ORF">GIL414_LOCUS88371</name>
    <name evidence="3" type="ORF">KQP761_LOCUS32352</name>
    <name evidence="4" type="ORF">MBJ925_LOCUS12414</name>
    <name evidence="6" type="ORF">SMN809_LOCUS75580</name>
</gene>
<feature type="compositionally biased region" description="Polar residues" evidence="1">
    <location>
        <begin position="1"/>
        <end position="17"/>
    </location>
</feature>
<organism evidence="4 8">
    <name type="scientific">Rotaria magnacalcarata</name>
    <dbReference type="NCBI Taxonomy" id="392030"/>
    <lineage>
        <taxon>Eukaryota</taxon>
        <taxon>Metazoa</taxon>
        <taxon>Spiralia</taxon>
        <taxon>Gnathifera</taxon>
        <taxon>Rotifera</taxon>
        <taxon>Eurotatoria</taxon>
        <taxon>Bdelloidea</taxon>
        <taxon>Philodinida</taxon>
        <taxon>Philodinidae</taxon>
        <taxon>Rotaria</taxon>
    </lineage>
</organism>
<evidence type="ECO:0000313" key="6">
    <source>
        <dbReference type="EMBL" id="CAF5201281.1"/>
    </source>
</evidence>
<reference evidence="4" key="1">
    <citation type="submission" date="2021-02" db="EMBL/GenBank/DDBJ databases">
        <authorList>
            <person name="Nowell W R."/>
        </authorList>
    </citation>
    <scope>NUCLEOTIDE SEQUENCE</scope>
</reference>
<dbReference type="EMBL" id="CAJOBI010332797">
    <property type="protein sequence ID" value="CAF5201281.1"/>
    <property type="molecule type" value="Genomic_DNA"/>
</dbReference>
<protein>
    <submittedName>
        <fullName evidence="4">Uncharacterized protein</fullName>
    </submittedName>
</protein>
<dbReference type="Proteomes" id="UP000663824">
    <property type="component" value="Unassembled WGS sequence"/>
</dbReference>
<dbReference type="EMBL" id="CAJOBH010001052">
    <property type="protein sequence ID" value="CAF3832899.1"/>
    <property type="molecule type" value="Genomic_DNA"/>
</dbReference>
<evidence type="ECO:0000313" key="7">
    <source>
        <dbReference type="EMBL" id="CAF5228842.1"/>
    </source>
</evidence>
<dbReference type="EMBL" id="CAJOBJ010385441">
    <property type="protein sequence ID" value="CAF5228842.1"/>
    <property type="molecule type" value="Genomic_DNA"/>
</dbReference>
<dbReference type="EMBL" id="CAJNRE010005635">
    <property type="protein sequence ID" value="CAF2047560.1"/>
    <property type="molecule type" value="Genomic_DNA"/>
</dbReference>
<evidence type="ECO:0000313" key="2">
    <source>
        <dbReference type="EMBL" id="CAF1170757.1"/>
    </source>
</evidence>
<dbReference type="Proteomes" id="UP000676336">
    <property type="component" value="Unassembled WGS sequence"/>
</dbReference>
<dbReference type="Proteomes" id="UP000681720">
    <property type="component" value="Unassembled WGS sequence"/>
</dbReference>
<dbReference type="OrthoDB" id="10048780at2759"/>
<dbReference type="EMBL" id="CAJNOV010004326">
    <property type="protein sequence ID" value="CAF1170757.1"/>
    <property type="molecule type" value="Genomic_DNA"/>
</dbReference>
<dbReference type="Proteomes" id="UP000681967">
    <property type="component" value="Unassembled WGS sequence"/>
</dbReference>
<proteinExistence type="predicted"/>
<feature type="compositionally biased region" description="Polar residues" evidence="1">
    <location>
        <begin position="45"/>
        <end position="54"/>
    </location>
</feature>
<evidence type="ECO:0000313" key="3">
    <source>
        <dbReference type="EMBL" id="CAF1662314.1"/>
    </source>
</evidence>
<name>A0A816PDE8_9BILA</name>
<feature type="region of interest" description="Disordered" evidence="1">
    <location>
        <begin position="1"/>
        <end position="72"/>
    </location>
</feature>